<keyword evidence="4" id="KW-0539">Nucleus</keyword>
<dbReference type="Gene3D" id="3.30.1010.10">
    <property type="entry name" value="Phosphatidylinositol 3-kinase Catalytic Subunit, Chain A, domain 4"/>
    <property type="match status" value="1"/>
</dbReference>
<dbReference type="GO" id="GO:0005634">
    <property type="term" value="C:nucleus"/>
    <property type="evidence" value="ECO:0007669"/>
    <property type="project" value="UniProtKB-SubCell"/>
</dbReference>
<keyword evidence="2" id="KW-0808">Transferase</keyword>
<dbReference type="InterPro" id="IPR000403">
    <property type="entry name" value="PI3/4_kinase_cat_dom"/>
</dbReference>
<dbReference type="PROSITE" id="PS50290">
    <property type="entry name" value="PI3_4_KINASE_3"/>
    <property type="match status" value="1"/>
</dbReference>
<dbReference type="GO" id="GO:0000723">
    <property type="term" value="P:telomere maintenance"/>
    <property type="evidence" value="ECO:0007669"/>
    <property type="project" value="TreeGrafter"/>
</dbReference>
<dbReference type="WBParaSite" id="GPUH_0000359701-mRNA-1">
    <property type="protein sequence ID" value="GPUH_0000359701-mRNA-1"/>
    <property type="gene ID" value="GPUH_0000359701"/>
</dbReference>
<evidence type="ECO:0000259" key="5">
    <source>
        <dbReference type="PROSITE" id="PS50290"/>
    </source>
</evidence>
<reference evidence="6 7" key="2">
    <citation type="submission" date="2018-11" db="EMBL/GenBank/DDBJ databases">
        <authorList>
            <consortium name="Pathogen Informatics"/>
        </authorList>
    </citation>
    <scope>NUCLEOTIDE SEQUENCE [LARGE SCALE GENOMIC DNA]</scope>
</reference>
<evidence type="ECO:0000256" key="3">
    <source>
        <dbReference type="ARBA" id="ARBA00022763"/>
    </source>
</evidence>
<dbReference type="GO" id="GO:0005694">
    <property type="term" value="C:chromosome"/>
    <property type="evidence" value="ECO:0007669"/>
    <property type="project" value="TreeGrafter"/>
</dbReference>
<accession>A0A183D4E9</accession>
<keyword evidence="2" id="KW-0723">Serine/threonine-protein kinase</keyword>
<evidence type="ECO:0000313" key="6">
    <source>
        <dbReference type="EMBL" id="VDK40133.1"/>
    </source>
</evidence>
<dbReference type="InterPro" id="IPR011009">
    <property type="entry name" value="Kinase-like_dom_sf"/>
</dbReference>
<dbReference type="Proteomes" id="UP000271098">
    <property type="component" value="Unassembled WGS sequence"/>
</dbReference>
<dbReference type="PANTHER" id="PTHR11139:SF69">
    <property type="entry name" value="SERINE_THREONINE-PROTEIN KINASE ATR"/>
    <property type="match status" value="1"/>
</dbReference>
<dbReference type="GO" id="GO:0006281">
    <property type="term" value="P:DNA repair"/>
    <property type="evidence" value="ECO:0007669"/>
    <property type="project" value="TreeGrafter"/>
</dbReference>
<gene>
    <name evidence="6" type="ORF">GPUH_LOCUS3590</name>
</gene>
<dbReference type="InterPro" id="IPR050517">
    <property type="entry name" value="DDR_Repair_Kinase"/>
</dbReference>
<dbReference type="PANTHER" id="PTHR11139">
    <property type="entry name" value="ATAXIA TELANGIECTASIA MUTATED ATM -RELATED"/>
    <property type="match status" value="1"/>
</dbReference>
<organism evidence="8">
    <name type="scientific">Gongylonema pulchrum</name>
    <dbReference type="NCBI Taxonomy" id="637853"/>
    <lineage>
        <taxon>Eukaryota</taxon>
        <taxon>Metazoa</taxon>
        <taxon>Ecdysozoa</taxon>
        <taxon>Nematoda</taxon>
        <taxon>Chromadorea</taxon>
        <taxon>Rhabditida</taxon>
        <taxon>Spirurina</taxon>
        <taxon>Spiruromorpha</taxon>
        <taxon>Spiruroidea</taxon>
        <taxon>Gongylonematidae</taxon>
        <taxon>Gongylonema</taxon>
    </lineage>
</organism>
<dbReference type="EMBL" id="UYRT01006243">
    <property type="protein sequence ID" value="VDK40133.1"/>
    <property type="molecule type" value="Genomic_DNA"/>
</dbReference>
<evidence type="ECO:0000256" key="4">
    <source>
        <dbReference type="ARBA" id="ARBA00023242"/>
    </source>
</evidence>
<dbReference type="GO" id="GO:0000077">
    <property type="term" value="P:DNA damage checkpoint signaling"/>
    <property type="evidence" value="ECO:0007669"/>
    <property type="project" value="TreeGrafter"/>
</dbReference>
<proteinExistence type="predicted"/>
<reference evidence="8" key="1">
    <citation type="submission" date="2016-06" db="UniProtKB">
        <authorList>
            <consortium name="WormBaseParasite"/>
        </authorList>
    </citation>
    <scope>IDENTIFICATION</scope>
</reference>
<protein>
    <submittedName>
        <fullName evidence="8">PI3K/PI4K domain-containing protein</fullName>
    </submittedName>
</protein>
<dbReference type="OrthoDB" id="381190at2759"/>
<comment type="subcellular location">
    <subcellularLocation>
        <location evidence="1">Nucleus</location>
    </subcellularLocation>
</comment>
<keyword evidence="7" id="KW-1185">Reference proteome</keyword>
<dbReference type="SUPFAM" id="SSF56112">
    <property type="entry name" value="Protein kinase-like (PK-like)"/>
    <property type="match status" value="1"/>
</dbReference>
<evidence type="ECO:0000313" key="7">
    <source>
        <dbReference type="Proteomes" id="UP000271098"/>
    </source>
</evidence>
<keyword evidence="3" id="KW-0227">DNA damage</keyword>
<dbReference type="Pfam" id="PF00454">
    <property type="entry name" value="PI3_PI4_kinase"/>
    <property type="match status" value="1"/>
</dbReference>
<sequence length="99" mass="12025">MVNTLLHQDADARRRQLYVRTYNVIPLQDAGGLIEWIPNLNTFRNVLGPLMKEKCDSVMSEKEWFDRWVPNGTDEEKLERLRKEYYPRHPIVMPEWFRY</sequence>
<keyword evidence="2" id="KW-0418">Kinase</keyword>
<feature type="domain" description="PI3K/PI4K catalytic" evidence="5">
    <location>
        <begin position="1"/>
        <end position="99"/>
    </location>
</feature>
<evidence type="ECO:0000313" key="8">
    <source>
        <dbReference type="WBParaSite" id="GPUH_0000359701-mRNA-1"/>
    </source>
</evidence>
<evidence type="ECO:0000256" key="1">
    <source>
        <dbReference type="ARBA" id="ARBA00004123"/>
    </source>
</evidence>
<name>A0A183D4E9_9BILA</name>
<evidence type="ECO:0000256" key="2">
    <source>
        <dbReference type="ARBA" id="ARBA00022527"/>
    </source>
</evidence>
<dbReference type="AlphaFoldDB" id="A0A183D4E9"/>
<dbReference type="GO" id="GO:0004674">
    <property type="term" value="F:protein serine/threonine kinase activity"/>
    <property type="evidence" value="ECO:0007669"/>
    <property type="project" value="UniProtKB-KW"/>
</dbReference>